<sequence>MIDPLGVSIIFSFAGIDPPSVPVKALLENQLTRRAYTFLELPSTYWYLSTLGQASVAKLNAPGGVSYERNEGVKAMKEVYVTLAQDERDEKATRI</sequence>
<reference evidence="1 2" key="1">
    <citation type="submission" date="2018-04" db="EMBL/GenBank/DDBJ databases">
        <title>Active sludge and wastewater microbial communities from Klosterneuburg, Austria.</title>
        <authorList>
            <person name="Wagner M."/>
        </authorList>
    </citation>
    <scope>NUCLEOTIDE SEQUENCE [LARGE SCALE GENOMIC DNA]</scope>
    <source>
        <strain evidence="1 2">Nl12</strain>
    </source>
</reference>
<protein>
    <submittedName>
        <fullName evidence="1">Uncharacterized protein</fullName>
    </submittedName>
</protein>
<dbReference type="EMBL" id="QAOK01000022">
    <property type="protein sequence ID" value="PTQ79815.1"/>
    <property type="molecule type" value="Genomic_DNA"/>
</dbReference>
<evidence type="ECO:0000313" key="2">
    <source>
        <dbReference type="Proteomes" id="UP000244152"/>
    </source>
</evidence>
<dbReference type="RefSeq" id="WP_107762806.1">
    <property type="nucleotide sequence ID" value="NZ_QAOK01000022.1"/>
</dbReference>
<comment type="caution">
    <text evidence="1">The sequence shown here is derived from an EMBL/GenBank/DDBJ whole genome shotgun (WGS) entry which is preliminary data.</text>
</comment>
<evidence type="ECO:0000313" key="1">
    <source>
        <dbReference type="EMBL" id="PTQ79815.1"/>
    </source>
</evidence>
<dbReference type="Proteomes" id="UP000244152">
    <property type="component" value="Unassembled WGS sequence"/>
</dbReference>
<dbReference type="AlphaFoldDB" id="A0A2T5I7L3"/>
<gene>
    <name evidence="1" type="ORF">C8R21_12219</name>
</gene>
<accession>A0A2T5I7L3</accession>
<name>A0A2T5I7L3_9PROT</name>
<proteinExistence type="predicted"/>
<organism evidence="1 2">
    <name type="scientific">Nitrosospira multiformis</name>
    <dbReference type="NCBI Taxonomy" id="1231"/>
    <lineage>
        <taxon>Bacteria</taxon>
        <taxon>Pseudomonadati</taxon>
        <taxon>Pseudomonadota</taxon>
        <taxon>Betaproteobacteria</taxon>
        <taxon>Nitrosomonadales</taxon>
        <taxon>Nitrosomonadaceae</taxon>
        <taxon>Nitrosospira</taxon>
    </lineage>
</organism>